<evidence type="ECO:0000313" key="1">
    <source>
        <dbReference type="EMBL" id="MDX6850616.1"/>
    </source>
</evidence>
<dbReference type="Proteomes" id="UP001273505">
    <property type="component" value="Unassembled WGS sequence"/>
</dbReference>
<dbReference type="EMBL" id="JAXAFO010000027">
    <property type="protein sequence ID" value="MDX6850616.1"/>
    <property type="molecule type" value="Genomic_DNA"/>
</dbReference>
<organism evidence="1 2">
    <name type="scientific">Gilvimarinus gilvus</name>
    <dbReference type="NCBI Taxonomy" id="3058038"/>
    <lineage>
        <taxon>Bacteria</taxon>
        <taxon>Pseudomonadati</taxon>
        <taxon>Pseudomonadota</taxon>
        <taxon>Gammaproteobacteria</taxon>
        <taxon>Cellvibrionales</taxon>
        <taxon>Cellvibrionaceae</taxon>
        <taxon>Gilvimarinus</taxon>
    </lineage>
</organism>
<dbReference type="RefSeq" id="WP_302722103.1">
    <property type="nucleotide sequence ID" value="NZ_JAULRU010000430.1"/>
</dbReference>
<sequence>MQIKLTVIVLLMVLSGCSSMPLSTMYKLRKFDPLTQDPKALQLAVVIPKSIDLTLAHVVMLMGFDAEDDQSDIHEQLKFTLQDYERPPADLFYNLKHDERLIIVSFAPEEIERMRQLQKEITIKKDSDIKGSGYVGFNINGFCLSDLADYDSLIASFFIKIDANEDYMLLIDKMNLADQELGAEEILCSNWGKYQEQVVQGGDQL</sequence>
<proteinExistence type="predicted"/>
<reference evidence="1 2" key="1">
    <citation type="submission" date="2023-11" db="EMBL/GenBank/DDBJ databases">
        <title>Gilvimarinus fulvus sp. nov., isolated from the surface of Kelp.</title>
        <authorList>
            <person name="Sun Y.Y."/>
            <person name="Gong Y."/>
            <person name="Du Z.J."/>
        </authorList>
    </citation>
    <scope>NUCLEOTIDE SEQUENCE [LARGE SCALE GENOMIC DNA]</scope>
    <source>
        <strain evidence="1 2">SDUM040013</strain>
    </source>
</reference>
<protein>
    <recommendedName>
        <fullName evidence="3">Lipoprotein</fullName>
    </recommendedName>
</protein>
<keyword evidence="2" id="KW-1185">Reference proteome</keyword>
<name>A0ABU4S2J9_9GAMM</name>
<accession>A0ABU4S2J9</accession>
<evidence type="ECO:0000313" key="2">
    <source>
        <dbReference type="Proteomes" id="UP001273505"/>
    </source>
</evidence>
<evidence type="ECO:0008006" key="3">
    <source>
        <dbReference type="Google" id="ProtNLM"/>
    </source>
</evidence>
<comment type="caution">
    <text evidence="1">The sequence shown here is derived from an EMBL/GenBank/DDBJ whole genome shotgun (WGS) entry which is preliminary data.</text>
</comment>
<dbReference type="PROSITE" id="PS51257">
    <property type="entry name" value="PROKAR_LIPOPROTEIN"/>
    <property type="match status" value="1"/>
</dbReference>
<gene>
    <name evidence="1" type="ORF">SCD92_14685</name>
</gene>